<sequence>MANRNFLFSSESVTEGHPDKVADNISDAILDEIIANDTCAHVACETMVTTGLVIVAGEITTSHTFDVQRLVRQTIKEIGYTEGIMGFSWNTCGVMVSLDRQSPDINMGVEECDDHEQGAGDQGMMFGFACDETEVLMPAPIYYAQRLTKALSDVRKNGILEFLRPDGKSQVTVQYENGAPKRVDAVVIAAQHDEDVDNATIKEGIMEEVIKKQIPANLLDERTKYFINATGRFVLGGPHADCGLTGRKIIVDTYGGFASHGGGAFSGKDPSKVDRSAAYMARYVAKNVVAAGLAKQCTVQLAYAIGVAEPVSVMVDTHGTGTIDDDRLSRIAREVFPLKPKSIIAKLDLLRPIYKKTAAYGHFGRTEPEFTWEKTDMADKLKAKAGA</sequence>
<dbReference type="NCBIfam" id="TIGR01034">
    <property type="entry name" value="metK"/>
    <property type="match status" value="1"/>
</dbReference>
<dbReference type="SUPFAM" id="SSF55973">
    <property type="entry name" value="S-adenosylmethionine synthetase"/>
    <property type="match status" value="3"/>
</dbReference>
<dbReference type="PANTHER" id="PTHR11964">
    <property type="entry name" value="S-ADENOSYLMETHIONINE SYNTHETASE"/>
    <property type="match status" value="1"/>
</dbReference>
<dbReference type="PIRSF" id="PIRSF000497">
    <property type="entry name" value="MAT"/>
    <property type="match status" value="1"/>
</dbReference>
<evidence type="ECO:0000259" key="14">
    <source>
        <dbReference type="Pfam" id="PF02772"/>
    </source>
</evidence>
<dbReference type="InterPro" id="IPR022629">
    <property type="entry name" value="S-AdoMet_synt_central"/>
</dbReference>
<dbReference type="GO" id="GO:0006730">
    <property type="term" value="P:one-carbon metabolic process"/>
    <property type="evidence" value="ECO:0007669"/>
    <property type="project" value="UniProtKB-KW"/>
</dbReference>
<dbReference type="EMBL" id="CAADRM010000089">
    <property type="protein sequence ID" value="VFU14268.1"/>
    <property type="molecule type" value="Genomic_DNA"/>
</dbReference>
<evidence type="ECO:0000313" key="16">
    <source>
        <dbReference type="EMBL" id="VFU14268.1"/>
    </source>
</evidence>
<protein>
    <recommendedName>
        <fullName evidence="5">methionine adenosyltransferase</fullName>
        <ecNumber evidence="5">2.5.1.6</ecNumber>
    </recommendedName>
</protein>
<dbReference type="GO" id="GO:0004478">
    <property type="term" value="F:methionine adenosyltransferase activity"/>
    <property type="evidence" value="ECO:0007669"/>
    <property type="project" value="UniProtKB-EC"/>
</dbReference>
<evidence type="ECO:0000256" key="2">
    <source>
        <dbReference type="ARBA" id="ARBA00001958"/>
    </source>
</evidence>
<evidence type="ECO:0000259" key="13">
    <source>
        <dbReference type="Pfam" id="PF00438"/>
    </source>
</evidence>
<dbReference type="Gene3D" id="3.30.300.10">
    <property type="match status" value="3"/>
</dbReference>
<keyword evidence="10" id="KW-0067">ATP-binding</keyword>
<dbReference type="FunFam" id="3.30.300.10:FF:000004">
    <property type="entry name" value="S-adenosylmethionine synthase"/>
    <property type="match status" value="1"/>
</dbReference>
<feature type="domain" description="S-adenosylmethionine synthetase N-terminal" evidence="13">
    <location>
        <begin position="5"/>
        <end position="103"/>
    </location>
</feature>
<keyword evidence="7 16" id="KW-0808">Transferase</keyword>
<keyword evidence="8" id="KW-0479">Metal-binding</keyword>
<keyword evidence="6" id="KW-0554">One-carbon metabolism</keyword>
<evidence type="ECO:0000256" key="10">
    <source>
        <dbReference type="ARBA" id="ARBA00022840"/>
    </source>
</evidence>
<keyword evidence="11" id="KW-0460">Magnesium</keyword>
<organism evidence="16">
    <name type="scientific">anaerobic digester metagenome</name>
    <dbReference type="NCBI Taxonomy" id="1263854"/>
    <lineage>
        <taxon>unclassified sequences</taxon>
        <taxon>metagenomes</taxon>
        <taxon>ecological metagenomes</taxon>
    </lineage>
</organism>
<evidence type="ECO:0000256" key="5">
    <source>
        <dbReference type="ARBA" id="ARBA00012828"/>
    </source>
</evidence>
<comment type="cofactor">
    <cofactor evidence="1">
        <name>Mg(2+)</name>
        <dbReference type="ChEBI" id="CHEBI:18420"/>
    </cofactor>
</comment>
<dbReference type="EC" id="2.5.1.6" evidence="5"/>
<dbReference type="GO" id="GO:0006556">
    <property type="term" value="P:S-adenosylmethionine biosynthetic process"/>
    <property type="evidence" value="ECO:0007669"/>
    <property type="project" value="UniProtKB-UniPathway"/>
</dbReference>
<evidence type="ECO:0000259" key="15">
    <source>
        <dbReference type="Pfam" id="PF02773"/>
    </source>
</evidence>
<dbReference type="InterPro" id="IPR022631">
    <property type="entry name" value="ADOMET_SYNTHASE_CS"/>
</dbReference>
<evidence type="ECO:0000256" key="11">
    <source>
        <dbReference type="ARBA" id="ARBA00022842"/>
    </source>
</evidence>
<feature type="domain" description="S-adenosylmethionine synthetase C-terminal" evidence="15">
    <location>
        <begin position="235"/>
        <end position="374"/>
    </location>
</feature>
<dbReference type="HAMAP" id="MF_00086">
    <property type="entry name" value="S_AdoMet_synth1"/>
    <property type="match status" value="1"/>
</dbReference>
<dbReference type="UniPathway" id="UPA00315">
    <property type="reaction ID" value="UER00080"/>
</dbReference>
<dbReference type="GO" id="GO:0005524">
    <property type="term" value="F:ATP binding"/>
    <property type="evidence" value="ECO:0007669"/>
    <property type="project" value="UniProtKB-KW"/>
</dbReference>
<dbReference type="Pfam" id="PF00438">
    <property type="entry name" value="S-AdoMet_synt_N"/>
    <property type="match status" value="1"/>
</dbReference>
<dbReference type="Pfam" id="PF02773">
    <property type="entry name" value="S-AdoMet_synt_C"/>
    <property type="match status" value="1"/>
</dbReference>
<dbReference type="InterPro" id="IPR022636">
    <property type="entry name" value="S-AdoMet_synthetase_sfam"/>
</dbReference>
<dbReference type="Pfam" id="PF02772">
    <property type="entry name" value="S-AdoMet_synt_M"/>
    <property type="match status" value="1"/>
</dbReference>
<dbReference type="FunFam" id="3.30.300.10:FF:000003">
    <property type="entry name" value="S-adenosylmethionine synthase"/>
    <property type="match status" value="1"/>
</dbReference>
<evidence type="ECO:0000256" key="6">
    <source>
        <dbReference type="ARBA" id="ARBA00022563"/>
    </source>
</evidence>
<evidence type="ECO:0000256" key="8">
    <source>
        <dbReference type="ARBA" id="ARBA00022723"/>
    </source>
</evidence>
<evidence type="ECO:0000256" key="12">
    <source>
        <dbReference type="ARBA" id="ARBA00022958"/>
    </source>
</evidence>
<evidence type="ECO:0000256" key="7">
    <source>
        <dbReference type="ARBA" id="ARBA00022679"/>
    </source>
</evidence>
<evidence type="ECO:0000256" key="4">
    <source>
        <dbReference type="ARBA" id="ARBA00009685"/>
    </source>
</evidence>
<dbReference type="InterPro" id="IPR022628">
    <property type="entry name" value="S-AdoMet_synt_N"/>
</dbReference>
<keyword evidence="9" id="KW-0547">Nucleotide-binding</keyword>
<gene>
    <name evidence="16" type="primary">metK</name>
    <name evidence="16" type="ORF">SCFA_270047</name>
</gene>
<evidence type="ECO:0000256" key="3">
    <source>
        <dbReference type="ARBA" id="ARBA00005224"/>
    </source>
</evidence>
<comment type="pathway">
    <text evidence="3">Amino-acid biosynthesis; S-adenosyl-L-methionine biosynthesis; S-adenosyl-L-methionine from L-methionine: step 1/1.</text>
</comment>
<evidence type="ECO:0000256" key="9">
    <source>
        <dbReference type="ARBA" id="ARBA00022741"/>
    </source>
</evidence>
<dbReference type="CDD" id="cd18079">
    <property type="entry name" value="S-AdoMet_synt"/>
    <property type="match status" value="1"/>
</dbReference>
<dbReference type="PROSITE" id="PS00377">
    <property type="entry name" value="ADOMET_SYNTHASE_2"/>
    <property type="match status" value="1"/>
</dbReference>
<dbReference type="AlphaFoldDB" id="A0A485M045"/>
<accession>A0A485M045</accession>
<comment type="similarity">
    <text evidence="4">Belongs to the AdoMet synthase family.</text>
</comment>
<name>A0A485M045_9ZZZZ</name>
<dbReference type="PROSITE" id="PS00376">
    <property type="entry name" value="ADOMET_SYNTHASE_1"/>
    <property type="match status" value="1"/>
</dbReference>
<dbReference type="InterPro" id="IPR022630">
    <property type="entry name" value="S-AdoMet_synt_C"/>
</dbReference>
<evidence type="ECO:0000256" key="1">
    <source>
        <dbReference type="ARBA" id="ARBA00001946"/>
    </source>
</evidence>
<keyword evidence="12" id="KW-0630">Potassium</keyword>
<dbReference type="InterPro" id="IPR002133">
    <property type="entry name" value="S-AdoMet_synthetase"/>
</dbReference>
<proteinExistence type="inferred from homology"/>
<comment type="cofactor">
    <cofactor evidence="2">
        <name>K(+)</name>
        <dbReference type="ChEBI" id="CHEBI:29103"/>
    </cofactor>
</comment>
<reference evidence="16" key="1">
    <citation type="submission" date="2019-03" db="EMBL/GenBank/DDBJ databases">
        <authorList>
            <person name="Hao L."/>
        </authorList>
    </citation>
    <scope>NUCLEOTIDE SEQUENCE</scope>
</reference>
<feature type="domain" description="S-adenosylmethionine synthetase central" evidence="14">
    <location>
        <begin position="116"/>
        <end position="233"/>
    </location>
</feature>
<dbReference type="GO" id="GO:0046872">
    <property type="term" value="F:metal ion binding"/>
    <property type="evidence" value="ECO:0007669"/>
    <property type="project" value="UniProtKB-KW"/>
</dbReference>